<evidence type="ECO:0000313" key="6">
    <source>
        <dbReference type="Proteomes" id="UP000480854"/>
    </source>
</evidence>
<feature type="transmembrane region" description="Helical" evidence="3">
    <location>
        <begin position="12"/>
        <end position="35"/>
    </location>
</feature>
<feature type="binding site" description="axial binding residue" evidence="2">
    <location>
        <position position="70"/>
    </location>
    <ligand>
        <name>heme c</name>
        <dbReference type="ChEBI" id="CHEBI:61717"/>
        <label>1</label>
    </ligand>
    <ligandPart>
        <name>Fe</name>
        <dbReference type="ChEBI" id="CHEBI:18248"/>
    </ligandPart>
</feature>
<dbReference type="InterPro" id="IPR002322">
    <property type="entry name" value="Cyt_c_III"/>
</dbReference>
<feature type="binding site" description="axial binding residue" evidence="2">
    <location>
        <position position="66"/>
    </location>
    <ligand>
        <name>heme c</name>
        <dbReference type="ChEBI" id="CHEBI:61717"/>
        <label>1</label>
    </ligand>
    <ligandPart>
        <name>Fe</name>
        <dbReference type="ChEBI" id="CHEBI:18248"/>
    </ligandPart>
</feature>
<keyword evidence="3" id="KW-0472">Membrane</keyword>
<evidence type="ECO:0000313" key="5">
    <source>
        <dbReference type="EMBL" id="KAA0677923.1"/>
    </source>
</evidence>
<dbReference type="SUPFAM" id="SSF48695">
    <property type="entry name" value="Multiheme cytochromes"/>
    <property type="match status" value="1"/>
</dbReference>
<dbReference type="Proteomes" id="UP000480854">
    <property type="component" value="Unassembled WGS sequence"/>
</dbReference>
<dbReference type="Pfam" id="PF14522">
    <property type="entry name" value="Cytochrome_C7"/>
    <property type="match status" value="1"/>
</dbReference>
<dbReference type="PANTHER" id="PTHR39425:SF1">
    <property type="entry name" value="CYTOCHROME C7-LIKE DOMAIN-CONTAINING PROTEIN"/>
    <property type="match status" value="1"/>
</dbReference>
<dbReference type="GO" id="GO:0009055">
    <property type="term" value="F:electron transfer activity"/>
    <property type="evidence" value="ECO:0007669"/>
    <property type="project" value="InterPro"/>
</dbReference>
<keyword evidence="1 2" id="KW-0479">Metal-binding</keyword>
<comment type="caution">
    <text evidence="5">The sequence shown here is derived from an EMBL/GenBank/DDBJ whole genome shotgun (WGS) entry which is preliminary data.</text>
</comment>
<dbReference type="InterPro" id="IPR029467">
    <property type="entry name" value="Cyt_c7-like"/>
</dbReference>
<dbReference type="PANTHER" id="PTHR39425">
    <property type="entry name" value="LIPOPROTEIN CYTOCHROME C"/>
    <property type="match status" value="1"/>
</dbReference>
<feature type="binding site" description="axial binding residue" evidence="2">
    <location>
        <position position="91"/>
    </location>
    <ligand>
        <name>heme c</name>
        <dbReference type="ChEBI" id="CHEBI:61717"/>
        <label>1</label>
    </ligand>
    <ligandPart>
        <name>Fe</name>
        <dbReference type="ChEBI" id="CHEBI:18248"/>
    </ligandPart>
</feature>
<dbReference type="Gene3D" id="3.90.10.10">
    <property type="entry name" value="Cytochrome C3"/>
    <property type="match status" value="2"/>
</dbReference>
<evidence type="ECO:0000256" key="2">
    <source>
        <dbReference type="PIRSR" id="PIRSR602322-1"/>
    </source>
</evidence>
<feature type="binding site" description="axial binding residue" evidence="2">
    <location>
        <position position="55"/>
    </location>
    <ligand>
        <name>heme c</name>
        <dbReference type="ChEBI" id="CHEBI:61717"/>
        <label>1</label>
    </ligand>
    <ligandPart>
        <name>Fe</name>
        <dbReference type="ChEBI" id="CHEBI:18248"/>
    </ligandPart>
</feature>
<keyword evidence="3" id="KW-0812">Transmembrane</keyword>
<feature type="binding site" description="axial binding residue" evidence="2">
    <location>
        <position position="90"/>
    </location>
    <ligand>
        <name>heme c</name>
        <dbReference type="ChEBI" id="CHEBI:61717"/>
        <label>1</label>
    </ligand>
    <ligandPart>
        <name>Fe</name>
        <dbReference type="ChEBI" id="CHEBI:18248"/>
    </ligandPart>
</feature>
<dbReference type="EMBL" id="QOKW01000020">
    <property type="protein sequence ID" value="KAA0677923.1"/>
    <property type="molecule type" value="Genomic_DNA"/>
</dbReference>
<reference evidence="5 6" key="1">
    <citation type="submission" date="2018-07" db="EMBL/GenBank/DDBJ databases">
        <title>Genome sequence of Azospirillum sp. ATCC 49961.</title>
        <authorList>
            <person name="Sant'Anna F.H."/>
            <person name="Baldani J.I."/>
            <person name="Zilli J.E."/>
            <person name="Reis V.M."/>
            <person name="Hartmann A."/>
            <person name="Cruz L."/>
            <person name="de Souza E.M."/>
            <person name="de Oliveira Pedrosa F."/>
            <person name="Passaglia L.M.P."/>
        </authorList>
    </citation>
    <scope>NUCLEOTIDE SEQUENCE [LARGE SCALE GENOMIC DNA]</scope>
    <source>
        <strain evidence="5 6">ATCC 49961</strain>
    </source>
</reference>
<evidence type="ECO:0000259" key="4">
    <source>
        <dbReference type="Pfam" id="PF14522"/>
    </source>
</evidence>
<feature type="binding site" description="axial binding residue" evidence="2">
    <location>
        <position position="69"/>
    </location>
    <ligand>
        <name>heme c</name>
        <dbReference type="ChEBI" id="CHEBI:61717"/>
        <label>2</label>
    </ligand>
    <ligandPart>
        <name>Fe</name>
        <dbReference type="ChEBI" id="CHEBI:18248"/>
    </ligandPart>
</feature>
<dbReference type="CDD" id="cd08168">
    <property type="entry name" value="Cytochrom_C3"/>
    <property type="match status" value="1"/>
</dbReference>
<proteinExistence type="predicted"/>
<dbReference type="OrthoDB" id="9814800at2"/>
<protein>
    <submittedName>
        <fullName evidence="5">Cytochrome C</fullName>
    </submittedName>
</protein>
<keyword evidence="2" id="KW-0349">Heme</keyword>
<dbReference type="InterPro" id="IPR036280">
    <property type="entry name" value="Multihaem_cyt_sf"/>
</dbReference>
<gene>
    <name evidence="5" type="ORF">DS843_21535</name>
</gene>
<organism evidence="5 6">
    <name type="scientific">Roseomonas genomospecies 6</name>
    <dbReference type="NCBI Taxonomy" id="214106"/>
    <lineage>
        <taxon>Bacteria</taxon>
        <taxon>Pseudomonadati</taxon>
        <taxon>Pseudomonadota</taxon>
        <taxon>Alphaproteobacteria</taxon>
        <taxon>Acetobacterales</taxon>
        <taxon>Roseomonadaceae</taxon>
        <taxon>Roseomonas</taxon>
    </lineage>
</organism>
<dbReference type="PRINTS" id="PR00609">
    <property type="entry name" value="CYTOCHROMEC3"/>
</dbReference>
<keyword evidence="6" id="KW-1185">Reference proteome</keyword>
<feature type="domain" description="Cytochrome c7-like" evidence="4">
    <location>
        <begin position="126"/>
        <end position="195"/>
    </location>
</feature>
<comment type="cofactor">
    <cofactor evidence="2">
        <name>heme c</name>
        <dbReference type="ChEBI" id="CHEBI:61717"/>
    </cofactor>
    <text evidence="2">Binds 4 heme c groups covalently per monomer.</text>
</comment>
<evidence type="ECO:0000256" key="3">
    <source>
        <dbReference type="SAM" id="Phobius"/>
    </source>
</evidence>
<keyword evidence="3" id="KW-1133">Transmembrane helix</keyword>
<keyword evidence="2" id="KW-0408">Iron</keyword>
<dbReference type="RefSeq" id="WP_149470902.1">
    <property type="nucleotide sequence ID" value="NZ_QOKW01000020.1"/>
</dbReference>
<evidence type="ECO:0000256" key="1">
    <source>
        <dbReference type="ARBA" id="ARBA00022723"/>
    </source>
</evidence>
<accession>A0A9W7KSM4</accession>
<dbReference type="GO" id="GO:0046872">
    <property type="term" value="F:metal ion binding"/>
    <property type="evidence" value="ECO:0007669"/>
    <property type="project" value="UniProtKB-KW"/>
</dbReference>
<feature type="binding site" description="axial binding residue" evidence="2">
    <location>
        <position position="58"/>
    </location>
    <ligand>
        <name>heme c</name>
        <dbReference type="ChEBI" id="CHEBI:61717"/>
        <label>1</label>
    </ligand>
    <ligandPart>
        <name>Fe</name>
        <dbReference type="ChEBI" id="CHEBI:18248"/>
    </ligandPart>
</feature>
<name>A0A9W7KSM4_9PROT</name>
<dbReference type="AlphaFoldDB" id="A0A9W7KSM4"/>
<sequence length="196" mass="20823">MTQLFRPGANRALGAVFAAAALAFVLTIVAGLIIVRSGPFWNVGSSIPQPVPFSHAVHAGELGMDCRYCHSGVETAATAGIPAVETCMGCHSQVWTAASALAPLQASAATGEPLAWNRVHRLPDHVRFHHGIHVASGVGCATCHGDVARMAEVRKVESMSMSWCLDCHRDPHGRLPSVTVPPDRLAQLEDCSICHY</sequence>
<dbReference type="GO" id="GO:0020037">
    <property type="term" value="F:heme binding"/>
    <property type="evidence" value="ECO:0007669"/>
    <property type="project" value="InterPro"/>
</dbReference>